<dbReference type="OrthoDB" id="1275156at2"/>
<dbReference type="RefSeq" id="WP_007843750.1">
    <property type="nucleotide sequence ID" value="NZ_AKJY01000040.1"/>
</dbReference>
<name>J2JUE8_9FLAO</name>
<dbReference type="Proteomes" id="UP000007509">
    <property type="component" value="Unassembled WGS sequence"/>
</dbReference>
<keyword evidence="2" id="KW-1185">Reference proteome</keyword>
<protein>
    <recommendedName>
        <fullName evidence="3">Sel1 repeat protein</fullName>
    </recommendedName>
</protein>
<proteinExistence type="predicted"/>
<accession>J2JUE8</accession>
<dbReference type="PROSITE" id="PS51257">
    <property type="entry name" value="PROKAR_LIPOPROTEIN"/>
    <property type="match status" value="1"/>
</dbReference>
<gene>
    <name evidence="1" type="ORF">PMI13_02331</name>
</gene>
<evidence type="ECO:0000313" key="2">
    <source>
        <dbReference type="Proteomes" id="UP000007509"/>
    </source>
</evidence>
<evidence type="ECO:0000313" key="1">
    <source>
        <dbReference type="EMBL" id="EJL71485.1"/>
    </source>
</evidence>
<sequence length="159" mass="18819">MKIFKSIVLSIFLLSTFSCNKKEHIITEQKNEDIVNSENNRFIPNDSINTLLKNALQKGDTLSYNKAYHYFAIYHYKKEFLYYSMTMANKYQYGKAYFDTHYFLRFLNHENGLETNTNLIDYYLLRAYEVGNKDAKEVVNEKYLNKGLKVPTSESVLEK</sequence>
<comment type="caution">
    <text evidence="1">The sequence shown here is derived from an EMBL/GenBank/DDBJ whole genome shotgun (WGS) entry which is preliminary data.</text>
</comment>
<dbReference type="AlphaFoldDB" id="J2JUE8"/>
<reference evidence="1 2" key="1">
    <citation type="journal article" date="2012" name="J. Bacteriol.">
        <title>Twenty-one genome sequences from Pseudomonas species and 19 genome sequences from diverse bacteria isolated from the rhizosphere and endosphere of Populus deltoides.</title>
        <authorList>
            <person name="Brown S.D."/>
            <person name="Utturkar S.M."/>
            <person name="Klingeman D.M."/>
            <person name="Johnson C.M."/>
            <person name="Martin S.L."/>
            <person name="Land M.L."/>
            <person name="Lu T.Y."/>
            <person name="Schadt C.W."/>
            <person name="Doktycz M.J."/>
            <person name="Pelletier D.A."/>
        </authorList>
    </citation>
    <scope>NUCLEOTIDE SEQUENCE [LARGE SCALE GENOMIC DNA]</scope>
    <source>
        <strain evidence="1 2">CF314</strain>
    </source>
</reference>
<dbReference type="EMBL" id="AKJY01000040">
    <property type="protein sequence ID" value="EJL71485.1"/>
    <property type="molecule type" value="Genomic_DNA"/>
</dbReference>
<organism evidence="1 2">
    <name type="scientific">Chryseobacterium populi</name>
    <dbReference type="NCBI Taxonomy" id="1144316"/>
    <lineage>
        <taxon>Bacteria</taxon>
        <taxon>Pseudomonadati</taxon>
        <taxon>Bacteroidota</taxon>
        <taxon>Flavobacteriia</taxon>
        <taxon>Flavobacteriales</taxon>
        <taxon>Weeksellaceae</taxon>
        <taxon>Chryseobacterium group</taxon>
        <taxon>Chryseobacterium</taxon>
    </lineage>
</organism>
<dbReference type="PATRIC" id="fig|1144316.3.peg.2349"/>
<evidence type="ECO:0008006" key="3">
    <source>
        <dbReference type="Google" id="ProtNLM"/>
    </source>
</evidence>